<evidence type="ECO:0000313" key="7">
    <source>
        <dbReference type="Proteomes" id="UP000000424"/>
    </source>
</evidence>
<gene>
    <name evidence="6" type="ordered locus">CpB0424</name>
</gene>
<evidence type="ECO:0000313" key="6">
    <source>
        <dbReference type="EMBL" id="AAP98355.1"/>
    </source>
</evidence>
<protein>
    <recommendedName>
        <fullName evidence="5">Flagellar protein</fullName>
    </recommendedName>
</protein>
<evidence type="ECO:0000256" key="2">
    <source>
        <dbReference type="ARBA" id="ARBA00022692"/>
    </source>
</evidence>
<evidence type="ECO:0000256" key="5">
    <source>
        <dbReference type="RuleBase" id="RU362064"/>
    </source>
</evidence>
<feature type="transmembrane region" description="Helical" evidence="5">
    <location>
        <begin position="43"/>
        <end position="61"/>
    </location>
</feature>
<dbReference type="Pfam" id="PF04347">
    <property type="entry name" value="FliO"/>
    <property type="match status" value="1"/>
</dbReference>
<keyword evidence="5" id="KW-0975">Bacterial flagellum</keyword>
<organism evidence="6 7">
    <name type="scientific">Chlamydia pneumoniae</name>
    <name type="common">Chlamydophila pneumoniae</name>
    <dbReference type="NCBI Taxonomy" id="83558"/>
    <lineage>
        <taxon>Bacteria</taxon>
        <taxon>Pseudomonadati</taxon>
        <taxon>Chlamydiota</taxon>
        <taxon>Chlamydiia</taxon>
        <taxon>Chlamydiales</taxon>
        <taxon>Chlamydiaceae</taxon>
        <taxon>Chlamydia/Chlamydophila group</taxon>
        <taxon>Chlamydia</taxon>
    </lineage>
</organism>
<sequence>MFFNLFSLVFKLSDELALAETIQEPISVHEMFPGSMKLEMFKMLGSLILLLTIFGFGVWAFKKFVRSRSHGFGGSSQIKILERRSLTPKTSIYLIRVVNKTLVIAETPEKITLLTEFPPDTDINHLLQENNKQSSSSATSDFLSKAIQKIQKKQQTNQD</sequence>
<reference evidence="6" key="1">
    <citation type="submission" date="2002-05" db="EMBL/GenBank/DDBJ databases">
        <title>The genome sequence of Chlamydia pneumoniae TW183 and comparison with other Chlamydia strains based on whole genome sequence analysis.</title>
        <authorList>
            <person name="Geng M.M."/>
            <person name="Schuhmacher A."/>
            <person name="Muehldorfer I."/>
            <person name="Bensch K.W."/>
            <person name="Schaefer K.P."/>
            <person name="Schneider S."/>
            <person name="Pohl T."/>
            <person name="Essig A."/>
            <person name="Marre R."/>
            <person name="Melchers K."/>
        </authorList>
    </citation>
    <scope>NUCLEOTIDE SEQUENCE [LARGE SCALE GENOMIC DNA]</scope>
    <source>
        <strain evidence="6">TW-183</strain>
    </source>
</reference>
<name>A0ABM5LCQ1_CHLPN</name>
<keyword evidence="3 5" id="KW-1133">Transmembrane helix</keyword>
<keyword evidence="1 5" id="KW-1003">Cell membrane</keyword>
<evidence type="ECO:0000256" key="4">
    <source>
        <dbReference type="ARBA" id="ARBA00023136"/>
    </source>
</evidence>
<dbReference type="InterPro" id="IPR022781">
    <property type="entry name" value="Flagellar_biosynth_FliO"/>
</dbReference>
<accession>A0ABM5LCQ1</accession>
<dbReference type="NCBIfam" id="TIGR03500">
    <property type="entry name" value="FliO_TIGR"/>
    <property type="match status" value="1"/>
</dbReference>
<dbReference type="RefSeq" id="WP_010883051.1">
    <property type="nucleotide sequence ID" value="NC_005043.1"/>
</dbReference>
<comment type="similarity">
    <text evidence="5">Belongs to the FliO/MopB family.</text>
</comment>
<dbReference type="GeneID" id="45050454"/>
<keyword evidence="2 5" id="KW-0812">Transmembrane</keyword>
<dbReference type="Proteomes" id="UP000000424">
    <property type="component" value="Chromosome"/>
</dbReference>
<evidence type="ECO:0000256" key="3">
    <source>
        <dbReference type="ARBA" id="ARBA00022989"/>
    </source>
</evidence>
<keyword evidence="7" id="KW-1185">Reference proteome</keyword>
<comment type="subcellular location">
    <subcellularLocation>
        <location evidence="5">Cell membrane</location>
    </subcellularLocation>
    <subcellularLocation>
        <location evidence="5">Bacterial flagellum basal body</location>
    </subcellularLocation>
</comment>
<keyword evidence="4 5" id="KW-0472">Membrane</keyword>
<proteinExistence type="inferred from homology"/>
<evidence type="ECO:0000256" key="1">
    <source>
        <dbReference type="ARBA" id="ARBA00022475"/>
    </source>
</evidence>
<dbReference type="EMBL" id="AE009440">
    <property type="protein sequence ID" value="AAP98355.1"/>
    <property type="molecule type" value="Genomic_DNA"/>
</dbReference>